<dbReference type="InterPro" id="IPR032781">
    <property type="entry name" value="ABC_tran_Xtn"/>
</dbReference>
<dbReference type="PANTHER" id="PTHR42855:SF2">
    <property type="entry name" value="DRUG RESISTANCE ABC TRANSPORTER,ATP-BINDING PROTEIN"/>
    <property type="match status" value="1"/>
</dbReference>
<feature type="domain" description="ABC transporter" evidence="5">
    <location>
        <begin position="4"/>
        <end position="256"/>
    </location>
</feature>
<protein>
    <submittedName>
        <fullName evidence="6">Thiamine ABC transporter substrate-binding protein</fullName>
    </submittedName>
</protein>
<dbReference type="InterPro" id="IPR051309">
    <property type="entry name" value="ABCF_ATPase"/>
</dbReference>
<dbReference type="Gene3D" id="1.10.287.380">
    <property type="entry name" value="Valyl-tRNA synthetase, C-terminal domain"/>
    <property type="match status" value="1"/>
</dbReference>
<dbReference type="Pfam" id="PF00005">
    <property type="entry name" value="ABC_tran"/>
    <property type="match status" value="2"/>
</dbReference>
<dbReference type="InterPro" id="IPR003439">
    <property type="entry name" value="ABC_transporter-like_ATP-bd"/>
</dbReference>
<accession>A0A7I8D1I3</accession>
<keyword evidence="1" id="KW-0677">Repeat</keyword>
<evidence type="ECO:0000256" key="3">
    <source>
        <dbReference type="ARBA" id="ARBA00022840"/>
    </source>
</evidence>
<keyword evidence="7" id="KW-1185">Reference proteome</keyword>
<dbReference type="Pfam" id="PF12848">
    <property type="entry name" value="ABC_tran_Xtn"/>
    <property type="match status" value="1"/>
</dbReference>
<name>A0A7I8D1I3_9FIRM</name>
<organism evidence="6 7">
    <name type="scientific">Solibaculum mannosilyticum</name>
    <dbReference type="NCBI Taxonomy" id="2780922"/>
    <lineage>
        <taxon>Bacteria</taxon>
        <taxon>Bacillati</taxon>
        <taxon>Bacillota</taxon>
        <taxon>Clostridia</taxon>
        <taxon>Eubacteriales</taxon>
        <taxon>Oscillospiraceae</taxon>
        <taxon>Solibaculum</taxon>
    </lineage>
</organism>
<keyword evidence="3" id="KW-0067">ATP-binding</keyword>
<evidence type="ECO:0000256" key="2">
    <source>
        <dbReference type="ARBA" id="ARBA00022741"/>
    </source>
</evidence>
<dbReference type="KEGG" id="sman:C12CBH8_13100"/>
<feature type="domain" description="ABC transporter" evidence="5">
    <location>
        <begin position="327"/>
        <end position="541"/>
    </location>
</feature>
<keyword evidence="4" id="KW-0175">Coiled coil</keyword>
<dbReference type="FunFam" id="3.40.50.300:FF:000011">
    <property type="entry name" value="Putative ABC transporter ATP-binding component"/>
    <property type="match status" value="1"/>
</dbReference>
<dbReference type="SMART" id="SM00382">
    <property type="entry name" value="AAA"/>
    <property type="match status" value="2"/>
</dbReference>
<gene>
    <name evidence="6" type="ORF">C12CBH8_13100</name>
</gene>
<dbReference type="InterPro" id="IPR003593">
    <property type="entry name" value="AAA+_ATPase"/>
</dbReference>
<dbReference type="NCBIfam" id="NF000355">
    <property type="entry name" value="ribo_prot_ABC_F"/>
    <property type="match status" value="1"/>
</dbReference>
<dbReference type="Gene3D" id="3.40.50.300">
    <property type="entry name" value="P-loop containing nucleotide triphosphate hydrolases"/>
    <property type="match status" value="2"/>
</dbReference>
<dbReference type="Proteomes" id="UP000593890">
    <property type="component" value="Chromosome"/>
</dbReference>
<sequence length="632" mass="71818">MVVLSASKLQKSFGADVLFDNVSFHVEQRDHIGLVGANGAGKTTLFQLITGQMEADGGEVHCSREAVIGYLEQHACNDPHRTVLEEALSCFAPLLSAEEKLHEIAVQLDHSADPELIDMQHRLQEQFESDGGLTFRSRTRAALLGLGFEEQDLNRPMSTLSGGQKSKVGLARLLVSGANFLLLDEPTNHLDITSVEWLEQYLQDFNGAFVVISHDRYFLDKVTRRTFELEHGRLATFDGGYSKYLEHKEEQREIQRRHYETQMREIHRIEGIVEQQRRWNRERNIKKAESELKRIDRLKEELEVPESEIETIHFRFEVPPVSGNDVLVCEDLSKSFGSKRLFDHASFTIQKGERVFLIGENGCGKTTFLKMLTGELGSDAGRMRRGAGVQIGYYDQNLSGLHPNKTVLDEIWDDYPRMTQTMVRSALAIFLFKGDDVFKPISALSGGERARVALLKLMLSKANFLLLDEPTNHLDVGSREALEGALKDYEGTLLIVSHDRYLINKLADRVLRLTIDGVEQYVGNYDAYLEKMMGVQKIAASPKPIKKPNAYQQRKEAESAKRRMAGRFKRLEAEIEQMEQQQSQVTAQLEQPDVSADYTRIVEINAQLEEIQKNLDALYEEWETLGEQLNEA</sequence>
<dbReference type="FunFam" id="3.40.50.300:FF:000309">
    <property type="entry name" value="ABC transporter ATP-binding protein"/>
    <property type="match status" value="1"/>
</dbReference>
<dbReference type="InterPro" id="IPR027417">
    <property type="entry name" value="P-loop_NTPase"/>
</dbReference>
<dbReference type="EMBL" id="AP023321">
    <property type="protein sequence ID" value="BCI60671.1"/>
    <property type="molecule type" value="Genomic_DNA"/>
</dbReference>
<dbReference type="GO" id="GO:0016887">
    <property type="term" value="F:ATP hydrolysis activity"/>
    <property type="evidence" value="ECO:0007669"/>
    <property type="project" value="InterPro"/>
</dbReference>
<feature type="coiled-coil region" evidence="4">
    <location>
        <begin position="554"/>
        <end position="628"/>
    </location>
</feature>
<evidence type="ECO:0000256" key="4">
    <source>
        <dbReference type="SAM" id="Coils"/>
    </source>
</evidence>
<dbReference type="InterPro" id="IPR017871">
    <property type="entry name" value="ABC_transporter-like_CS"/>
</dbReference>
<evidence type="ECO:0000313" key="6">
    <source>
        <dbReference type="EMBL" id="BCI60671.1"/>
    </source>
</evidence>
<reference evidence="7" key="1">
    <citation type="submission" date="2020-07" db="EMBL/GenBank/DDBJ databases">
        <title>Complete genome sequencing of Clostridia bacterium strain 12CBH8.</title>
        <authorList>
            <person name="Sakamoto M."/>
            <person name="Murakami T."/>
            <person name="Mori H."/>
        </authorList>
    </citation>
    <scope>NUCLEOTIDE SEQUENCE [LARGE SCALE GENOMIC DNA]</scope>
    <source>
        <strain evidence="7">12CBH8</strain>
    </source>
</reference>
<dbReference type="CDD" id="cd03221">
    <property type="entry name" value="ABCF_EF-3"/>
    <property type="match status" value="2"/>
</dbReference>
<dbReference type="SUPFAM" id="SSF52540">
    <property type="entry name" value="P-loop containing nucleoside triphosphate hydrolases"/>
    <property type="match status" value="2"/>
</dbReference>
<dbReference type="GO" id="GO:0003677">
    <property type="term" value="F:DNA binding"/>
    <property type="evidence" value="ECO:0007669"/>
    <property type="project" value="InterPro"/>
</dbReference>
<dbReference type="PANTHER" id="PTHR42855">
    <property type="entry name" value="ABC TRANSPORTER ATP-BINDING SUBUNIT"/>
    <property type="match status" value="1"/>
</dbReference>
<dbReference type="PROSITE" id="PS00211">
    <property type="entry name" value="ABC_TRANSPORTER_1"/>
    <property type="match status" value="2"/>
</dbReference>
<dbReference type="PROSITE" id="PS50893">
    <property type="entry name" value="ABC_TRANSPORTER_2"/>
    <property type="match status" value="2"/>
</dbReference>
<keyword evidence="2" id="KW-0547">Nucleotide-binding</keyword>
<evidence type="ECO:0000313" key="7">
    <source>
        <dbReference type="Proteomes" id="UP000593890"/>
    </source>
</evidence>
<dbReference type="Pfam" id="PF16326">
    <property type="entry name" value="ABC_tran_CTD"/>
    <property type="match status" value="1"/>
</dbReference>
<dbReference type="InterPro" id="IPR032524">
    <property type="entry name" value="ABC_tran_C"/>
</dbReference>
<evidence type="ECO:0000259" key="5">
    <source>
        <dbReference type="PROSITE" id="PS50893"/>
    </source>
</evidence>
<evidence type="ECO:0000256" key="1">
    <source>
        <dbReference type="ARBA" id="ARBA00022737"/>
    </source>
</evidence>
<dbReference type="GO" id="GO:0005524">
    <property type="term" value="F:ATP binding"/>
    <property type="evidence" value="ECO:0007669"/>
    <property type="project" value="UniProtKB-KW"/>
</dbReference>
<dbReference type="RefSeq" id="WP_215532831.1">
    <property type="nucleotide sequence ID" value="NZ_AP023321.1"/>
</dbReference>
<dbReference type="InterPro" id="IPR037118">
    <property type="entry name" value="Val-tRNA_synth_C_sf"/>
</dbReference>
<proteinExistence type="predicted"/>
<dbReference type="AlphaFoldDB" id="A0A7I8D1I3"/>